<evidence type="ECO:0000313" key="2">
    <source>
        <dbReference type="Proteomes" id="UP000054877"/>
    </source>
</evidence>
<name>A0A0W0Z2W4_LEGSP</name>
<organism evidence="1 2">
    <name type="scientific">Legionella spiritensis</name>
    <dbReference type="NCBI Taxonomy" id="452"/>
    <lineage>
        <taxon>Bacteria</taxon>
        <taxon>Pseudomonadati</taxon>
        <taxon>Pseudomonadota</taxon>
        <taxon>Gammaproteobacteria</taxon>
        <taxon>Legionellales</taxon>
        <taxon>Legionellaceae</taxon>
        <taxon>Legionella</taxon>
    </lineage>
</organism>
<comment type="caution">
    <text evidence="1">The sequence shown here is derived from an EMBL/GenBank/DDBJ whole genome shotgun (WGS) entry which is preliminary data.</text>
</comment>
<protein>
    <submittedName>
        <fullName evidence="1">Uncharacterized protein</fullName>
    </submittedName>
</protein>
<reference evidence="1 2" key="1">
    <citation type="submission" date="2015-11" db="EMBL/GenBank/DDBJ databases">
        <title>Genomic analysis of 38 Legionella species identifies large and diverse effector repertoires.</title>
        <authorList>
            <person name="Burstein D."/>
            <person name="Amaro F."/>
            <person name="Zusman T."/>
            <person name="Lifshitz Z."/>
            <person name="Cohen O."/>
            <person name="Gilbert J.A."/>
            <person name="Pupko T."/>
            <person name="Shuman H.A."/>
            <person name="Segal G."/>
        </authorList>
    </citation>
    <scope>NUCLEOTIDE SEQUENCE [LARGE SCALE GENOMIC DNA]</scope>
    <source>
        <strain evidence="1 2">Mt.St.Helens-9</strain>
    </source>
</reference>
<evidence type="ECO:0000313" key="1">
    <source>
        <dbReference type="EMBL" id="KTD63473.1"/>
    </source>
</evidence>
<dbReference type="AlphaFoldDB" id="A0A0W0Z2W4"/>
<dbReference type="EMBL" id="LNYX01000015">
    <property type="protein sequence ID" value="KTD63473.1"/>
    <property type="molecule type" value="Genomic_DNA"/>
</dbReference>
<feature type="non-terminal residue" evidence="1">
    <location>
        <position position="1"/>
    </location>
</feature>
<dbReference type="PATRIC" id="fig|452.5.peg.1820"/>
<dbReference type="Proteomes" id="UP000054877">
    <property type="component" value="Unassembled WGS sequence"/>
</dbReference>
<sequence>GAGGRVRVGESRGGTRSVPIDLAAVSRLDEVRSADLTQSLENLKAVDPVHKLGK</sequence>
<proteinExistence type="predicted"/>
<keyword evidence="2" id="KW-1185">Reference proteome</keyword>
<accession>A0A0W0Z2W4</accession>
<gene>
    <name evidence="1" type="ORF">Lspi_1658</name>
</gene>